<dbReference type="SMART" id="SM00355">
    <property type="entry name" value="ZnF_C2H2"/>
    <property type="match status" value="3"/>
</dbReference>
<keyword evidence="1" id="KW-0862">Zinc</keyword>
<dbReference type="Gene3D" id="3.30.160.60">
    <property type="entry name" value="Classic Zinc Finger"/>
    <property type="match status" value="1"/>
</dbReference>
<keyword evidence="1" id="KW-0863">Zinc-finger</keyword>
<organism evidence="4 5">
    <name type="scientific">Favolaschia claudopus</name>
    <dbReference type="NCBI Taxonomy" id="2862362"/>
    <lineage>
        <taxon>Eukaryota</taxon>
        <taxon>Fungi</taxon>
        <taxon>Dikarya</taxon>
        <taxon>Basidiomycota</taxon>
        <taxon>Agaricomycotina</taxon>
        <taxon>Agaricomycetes</taxon>
        <taxon>Agaricomycetidae</taxon>
        <taxon>Agaricales</taxon>
        <taxon>Marasmiineae</taxon>
        <taxon>Mycenaceae</taxon>
        <taxon>Favolaschia</taxon>
    </lineage>
</organism>
<gene>
    <name evidence="4" type="ORF">R3P38DRAFT_3041709</name>
</gene>
<keyword evidence="5" id="KW-1185">Reference proteome</keyword>
<evidence type="ECO:0000259" key="3">
    <source>
        <dbReference type="PROSITE" id="PS50157"/>
    </source>
</evidence>
<proteinExistence type="predicted"/>
<dbReference type="PROSITE" id="PS50157">
    <property type="entry name" value="ZINC_FINGER_C2H2_2"/>
    <property type="match status" value="1"/>
</dbReference>
<dbReference type="GO" id="GO:0008270">
    <property type="term" value="F:zinc ion binding"/>
    <property type="evidence" value="ECO:0007669"/>
    <property type="project" value="UniProtKB-KW"/>
</dbReference>
<name>A0AAW0AAF2_9AGAR</name>
<evidence type="ECO:0000256" key="2">
    <source>
        <dbReference type="SAM" id="MobiDB-lite"/>
    </source>
</evidence>
<dbReference type="SUPFAM" id="SSF57667">
    <property type="entry name" value="beta-beta-alpha zinc fingers"/>
    <property type="match status" value="1"/>
</dbReference>
<dbReference type="EMBL" id="JAWWNJ010000078">
    <property type="protein sequence ID" value="KAK7005502.1"/>
    <property type="molecule type" value="Genomic_DNA"/>
</dbReference>
<dbReference type="AlphaFoldDB" id="A0AAW0AAF2"/>
<dbReference type="InterPro" id="IPR036236">
    <property type="entry name" value="Znf_C2H2_sf"/>
</dbReference>
<accession>A0AAW0AAF2</accession>
<evidence type="ECO:0000313" key="4">
    <source>
        <dbReference type="EMBL" id="KAK7005502.1"/>
    </source>
</evidence>
<keyword evidence="1" id="KW-0479">Metal-binding</keyword>
<dbReference type="InterPro" id="IPR013087">
    <property type="entry name" value="Znf_C2H2_type"/>
</dbReference>
<feature type="region of interest" description="Disordered" evidence="2">
    <location>
        <begin position="242"/>
        <end position="286"/>
    </location>
</feature>
<reference evidence="4 5" key="1">
    <citation type="journal article" date="2024" name="J Genomics">
        <title>Draft genome sequencing and assembly of Favolaschia claudopus CIRM-BRFM 2984 isolated from oak limbs.</title>
        <authorList>
            <person name="Navarro D."/>
            <person name="Drula E."/>
            <person name="Chaduli D."/>
            <person name="Cazenave R."/>
            <person name="Ahrendt S."/>
            <person name="Wang J."/>
            <person name="Lipzen A."/>
            <person name="Daum C."/>
            <person name="Barry K."/>
            <person name="Grigoriev I.V."/>
            <person name="Favel A."/>
            <person name="Rosso M.N."/>
            <person name="Martin F."/>
        </authorList>
    </citation>
    <scope>NUCLEOTIDE SEQUENCE [LARGE SCALE GENOMIC DNA]</scope>
    <source>
        <strain evidence="4 5">CIRM-BRFM 2984</strain>
    </source>
</reference>
<comment type="caution">
    <text evidence="4">The sequence shown here is derived from an EMBL/GenBank/DDBJ whole genome shotgun (WGS) entry which is preliminary data.</text>
</comment>
<protein>
    <recommendedName>
        <fullName evidence="3">C2H2-type domain-containing protein</fullName>
    </recommendedName>
</protein>
<dbReference type="PROSITE" id="PS00028">
    <property type="entry name" value="ZINC_FINGER_C2H2_1"/>
    <property type="match status" value="2"/>
</dbReference>
<evidence type="ECO:0000313" key="5">
    <source>
        <dbReference type="Proteomes" id="UP001362999"/>
    </source>
</evidence>
<evidence type="ECO:0000256" key="1">
    <source>
        <dbReference type="PROSITE-ProRule" id="PRU00042"/>
    </source>
</evidence>
<dbReference type="Proteomes" id="UP001362999">
    <property type="component" value="Unassembled WGS sequence"/>
</dbReference>
<sequence length="286" mass="32091">MGSPNETLSHEVYALCIRFLEDLSLIAGQSDPTHLRVCQELSAQLNLSLSSKGCKDPSTDRLQTEVPYIVPSESGRSRKLAPFILLAPCRVCDSGVTYPDDGLHRRRTSGVGEGDPQDITAFPSPFRGILQPKHIGLHSSVVPEESLALMTSFSRLAHRPCRWRRCTAILNSLGSLLAHIHRFHVSCEGNHLCEWDACRKRFGEEQAFTRHVESHFMKKLPCAYEDCYQLFKSSRELGDHHHQHLDRGDILKPSSEPAQPSLRPPPRLDLHQGSLAPPIRISSWDP</sequence>
<feature type="domain" description="C2H2-type" evidence="3">
    <location>
        <begin position="191"/>
        <end position="220"/>
    </location>
</feature>